<protein>
    <submittedName>
        <fullName evidence="2">Uncharacterized protein</fullName>
    </submittedName>
</protein>
<dbReference type="EMBL" id="JAEPRQ010000001">
    <property type="protein sequence ID" value="MBK4215383.1"/>
    <property type="molecule type" value="Genomic_DNA"/>
</dbReference>
<evidence type="ECO:0000313" key="3">
    <source>
        <dbReference type="Proteomes" id="UP000640485"/>
    </source>
</evidence>
<feature type="transmembrane region" description="Helical" evidence="1">
    <location>
        <begin position="97"/>
        <end position="120"/>
    </location>
</feature>
<feature type="transmembrane region" description="Helical" evidence="1">
    <location>
        <begin position="32"/>
        <end position="53"/>
    </location>
</feature>
<feature type="transmembrane region" description="Helical" evidence="1">
    <location>
        <begin position="9"/>
        <end position="26"/>
    </location>
</feature>
<reference evidence="2" key="1">
    <citation type="submission" date="2021-01" db="EMBL/GenBank/DDBJ databases">
        <title>Paracoccus amoyensis sp. nov., isolated from the surface seawater along the coast of Xiamen Island, China.</title>
        <authorList>
            <person name="Lyu L."/>
        </authorList>
    </citation>
    <scope>NUCLEOTIDE SEQUENCE</scope>
    <source>
        <strain evidence="2">MJ17</strain>
    </source>
</reference>
<comment type="caution">
    <text evidence="2">The sequence shown here is derived from an EMBL/GenBank/DDBJ whole genome shotgun (WGS) entry which is preliminary data.</text>
</comment>
<dbReference type="Proteomes" id="UP000640485">
    <property type="component" value="Unassembled WGS sequence"/>
</dbReference>
<evidence type="ECO:0000256" key="1">
    <source>
        <dbReference type="SAM" id="Phobius"/>
    </source>
</evidence>
<keyword evidence="1" id="KW-1133">Transmembrane helix</keyword>
<evidence type="ECO:0000313" key="2">
    <source>
        <dbReference type="EMBL" id="MBK4215383.1"/>
    </source>
</evidence>
<organism evidence="2 3">
    <name type="scientific">Paracoccus caeni</name>
    <dbReference type="NCBI Taxonomy" id="657651"/>
    <lineage>
        <taxon>Bacteria</taxon>
        <taxon>Pseudomonadati</taxon>
        <taxon>Pseudomonadota</taxon>
        <taxon>Alphaproteobacteria</taxon>
        <taxon>Rhodobacterales</taxon>
        <taxon>Paracoccaceae</taxon>
        <taxon>Paracoccus</taxon>
    </lineage>
</organism>
<keyword evidence="1" id="KW-0812">Transmembrane</keyword>
<keyword evidence="3" id="KW-1185">Reference proteome</keyword>
<sequence length="122" mass="12788">MTALARKGAVHMAGAFVMMGGWAVFANSAHPMPLPLLAGLVQGTISALITLFLKRMIEAVSRRLSGLAALLVPPLLAFCLSLVLLSILHSLAGTPEIAATIAVPLIVSTSYAALYSYALWRS</sequence>
<gene>
    <name evidence="2" type="ORF">JJJ17_05530</name>
</gene>
<accession>A0A934SJ41</accession>
<dbReference type="RefSeq" id="WP_200684341.1">
    <property type="nucleotide sequence ID" value="NZ_JAEPRQ010000001.1"/>
</dbReference>
<proteinExistence type="predicted"/>
<dbReference type="AlphaFoldDB" id="A0A934SJ41"/>
<keyword evidence="1" id="KW-0472">Membrane</keyword>
<feature type="transmembrane region" description="Helical" evidence="1">
    <location>
        <begin position="65"/>
        <end position="91"/>
    </location>
</feature>
<name>A0A934SJ41_9RHOB</name>